<dbReference type="InterPro" id="IPR042534">
    <property type="entry name" value="SAP18_sf"/>
</dbReference>
<feature type="compositionally biased region" description="Basic and acidic residues" evidence="2">
    <location>
        <begin position="126"/>
        <end position="143"/>
    </location>
</feature>
<sequence>MDVDHEPAGPPLVSRDKTAPFLIRTFAKVGGFHRLGLFEDGTLPTTDEHQLFTWRDATLREVLTTLRNTSRTSTRSNTRWQDFSFRTVYADSTNKGRFASKELGQVYSRDILGEPGSLASTAPRLLQDDEQHPGDALSQREKEERTLEELRFVPGDYLCVSVLLPKSAGAPAELAIKGSGANAAVPSAGWKTGGERDGRGTGLGAGAPRGAGGHWRGGRMRRGRRGEGLVGGVIEIGRGTGTGREIGIGTGILDVRGMIGGFRRRGESFRLLLRGGRVVGREGRKGREALQIEVQVEVAAEEASLQRPS</sequence>
<comment type="similarity">
    <text evidence="1">Belongs to the SAP18 family.</text>
</comment>
<dbReference type="InterPro" id="IPR010516">
    <property type="entry name" value="SAP18"/>
</dbReference>
<evidence type="ECO:0000313" key="3">
    <source>
        <dbReference type="EMBL" id="KAF5317460.1"/>
    </source>
</evidence>
<evidence type="ECO:0000256" key="2">
    <source>
        <dbReference type="SAM" id="MobiDB-lite"/>
    </source>
</evidence>
<dbReference type="PANTHER" id="PTHR13082">
    <property type="entry name" value="SAP18"/>
    <property type="match status" value="1"/>
</dbReference>
<dbReference type="Pfam" id="PF06487">
    <property type="entry name" value="SAP18"/>
    <property type="match status" value="1"/>
</dbReference>
<feature type="compositionally biased region" description="Gly residues" evidence="2">
    <location>
        <begin position="200"/>
        <end position="215"/>
    </location>
</feature>
<feature type="region of interest" description="Disordered" evidence="2">
    <location>
        <begin position="185"/>
        <end position="222"/>
    </location>
</feature>
<proteinExistence type="inferred from homology"/>
<evidence type="ECO:0000256" key="1">
    <source>
        <dbReference type="ARBA" id="ARBA00009143"/>
    </source>
</evidence>
<dbReference type="OrthoDB" id="440566at2759"/>
<keyword evidence="4" id="KW-1185">Reference proteome</keyword>
<dbReference type="GO" id="GO:0005634">
    <property type="term" value="C:nucleus"/>
    <property type="evidence" value="ECO:0007669"/>
    <property type="project" value="TreeGrafter"/>
</dbReference>
<organism evidence="3 4">
    <name type="scientific">Ephemerocybe angulata</name>
    <dbReference type="NCBI Taxonomy" id="980116"/>
    <lineage>
        <taxon>Eukaryota</taxon>
        <taxon>Fungi</taxon>
        <taxon>Dikarya</taxon>
        <taxon>Basidiomycota</taxon>
        <taxon>Agaricomycotina</taxon>
        <taxon>Agaricomycetes</taxon>
        <taxon>Agaricomycetidae</taxon>
        <taxon>Agaricales</taxon>
        <taxon>Agaricineae</taxon>
        <taxon>Psathyrellaceae</taxon>
        <taxon>Ephemerocybe</taxon>
    </lineage>
</organism>
<dbReference type="EMBL" id="JAACJK010000213">
    <property type="protein sequence ID" value="KAF5317460.1"/>
    <property type="molecule type" value="Genomic_DNA"/>
</dbReference>
<name>A0A8H5B6H5_9AGAR</name>
<reference evidence="3 4" key="1">
    <citation type="journal article" date="2020" name="ISME J.">
        <title>Uncovering the hidden diversity of litter-decomposition mechanisms in mushroom-forming fungi.</title>
        <authorList>
            <person name="Floudas D."/>
            <person name="Bentzer J."/>
            <person name="Ahren D."/>
            <person name="Johansson T."/>
            <person name="Persson P."/>
            <person name="Tunlid A."/>
        </authorList>
    </citation>
    <scope>NUCLEOTIDE SEQUENCE [LARGE SCALE GENOMIC DNA]</scope>
    <source>
        <strain evidence="3 4">CBS 175.51</strain>
    </source>
</reference>
<gene>
    <name evidence="3" type="ORF">D9611_015148</name>
</gene>
<dbReference type="Gene3D" id="3.10.20.550">
    <property type="entry name" value="ASAP complex, SAP18 subunit"/>
    <property type="match status" value="1"/>
</dbReference>
<dbReference type="PANTHER" id="PTHR13082:SF0">
    <property type="entry name" value="HISTONE DEACETYLASE COMPLEX SUBUNIT SAP18"/>
    <property type="match status" value="1"/>
</dbReference>
<protein>
    <recommendedName>
        <fullName evidence="5">Histone deacetylase complex subunit SAP18</fullName>
    </recommendedName>
</protein>
<dbReference type="Proteomes" id="UP000541558">
    <property type="component" value="Unassembled WGS sequence"/>
</dbReference>
<feature type="region of interest" description="Disordered" evidence="2">
    <location>
        <begin position="123"/>
        <end position="143"/>
    </location>
</feature>
<comment type="caution">
    <text evidence="3">The sequence shown here is derived from an EMBL/GenBank/DDBJ whole genome shotgun (WGS) entry which is preliminary data.</text>
</comment>
<accession>A0A8H5B6H5</accession>
<evidence type="ECO:0008006" key="5">
    <source>
        <dbReference type="Google" id="ProtNLM"/>
    </source>
</evidence>
<evidence type="ECO:0000313" key="4">
    <source>
        <dbReference type="Proteomes" id="UP000541558"/>
    </source>
</evidence>
<dbReference type="AlphaFoldDB" id="A0A8H5B6H5"/>